<dbReference type="RefSeq" id="WP_022939385.1">
    <property type="nucleotide sequence ID" value="NZ_CABKRQ010000009.1"/>
</dbReference>
<dbReference type="InterPro" id="IPR004341">
    <property type="entry name" value="CAT_RNA-bd_dom"/>
</dbReference>
<evidence type="ECO:0000256" key="1">
    <source>
        <dbReference type="ARBA" id="ARBA00022737"/>
    </source>
</evidence>
<evidence type="ECO:0000313" key="3">
    <source>
        <dbReference type="EMBL" id="PXX76080.1"/>
    </source>
</evidence>
<dbReference type="InterPro" id="IPR036634">
    <property type="entry name" value="PRD_sf"/>
</dbReference>
<dbReference type="GO" id="GO:0003723">
    <property type="term" value="F:RNA binding"/>
    <property type="evidence" value="ECO:0007669"/>
    <property type="project" value="InterPro"/>
</dbReference>
<dbReference type="InterPro" id="IPR050661">
    <property type="entry name" value="BglG_antiterminators"/>
</dbReference>
<dbReference type="EMBL" id="QJKH01000015">
    <property type="protein sequence ID" value="PXX76080.1"/>
    <property type="molecule type" value="Genomic_DNA"/>
</dbReference>
<dbReference type="Gene3D" id="1.10.1790.10">
    <property type="entry name" value="PRD domain"/>
    <property type="match status" value="2"/>
</dbReference>
<dbReference type="Proteomes" id="UP000247612">
    <property type="component" value="Unassembled WGS sequence"/>
</dbReference>
<dbReference type="PROSITE" id="PS51372">
    <property type="entry name" value="PRD_2"/>
    <property type="match status" value="2"/>
</dbReference>
<feature type="domain" description="PRD" evidence="2">
    <location>
        <begin position="167"/>
        <end position="277"/>
    </location>
</feature>
<dbReference type="InterPro" id="IPR036650">
    <property type="entry name" value="CAT_RNA-bd_dom_sf"/>
</dbReference>
<keyword evidence="4" id="KW-1185">Reference proteome</keyword>
<dbReference type="PANTHER" id="PTHR30185:SF15">
    <property type="entry name" value="CRYPTIC BETA-GLUCOSIDE BGL OPERON ANTITERMINATOR"/>
    <property type="match status" value="1"/>
</dbReference>
<dbReference type="OrthoDB" id="9813552at2"/>
<dbReference type="SMART" id="SM01061">
    <property type="entry name" value="CAT_RBD"/>
    <property type="match status" value="1"/>
</dbReference>
<dbReference type="GO" id="GO:0006355">
    <property type="term" value="P:regulation of DNA-templated transcription"/>
    <property type="evidence" value="ECO:0007669"/>
    <property type="project" value="InterPro"/>
</dbReference>
<keyword evidence="1" id="KW-0677">Repeat</keyword>
<dbReference type="PANTHER" id="PTHR30185">
    <property type="entry name" value="CRYPTIC BETA-GLUCOSIDE BGL OPERON ANTITERMINATOR"/>
    <property type="match status" value="1"/>
</dbReference>
<dbReference type="InterPro" id="IPR011608">
    <property type="entry name" value="PRD"/>
</dbReference>
<dbReference type="Pfam" id="PF03123">
    <property type="entry name" value="CAT_RBD"/>
    <property type="match status" value="1"/>
</dbReference>
<gene>
    <name evidence="3" type="ORF">DES51_11557</name>
</gene>
<dbReference type="STRING" id="1034346.GCA_000313565_03109"/>
<protein>
    <submittedName>
        <fullName evidence="3">BglG family transcriptional antiterminator</fullName>
    </submittedName>
</protein>
<comment type="caution">
    <text evidence="3">The sequence shown here is derived from an EMBL/GenBank/DDBJ whole genome shotgun (WGS) entry which is preliminary data.</text>
</comment>
<dbReference type="Pfam" id="PF00874">
    <property type="entry name" value="PRD"/>
    <property type="match status" value="2"/>
</dbReference>
<feature type="domain" description="PRD" evidence="2">
    <location>
        <begin position="61"/>
        <end position="166"/>
    </location>
</feature>
<evidence type="ECO:0000313" key="4">
    <source>
        <dbReference type="Proteomes" id="UP000247612"/>
    </source>
</evidence>
<evidence type="ECO:0000259" key="2">
    <source>
        <dbReference type="PROSITE" id="PS51372"/>
    </source>
</evidence>
<reference evidence="3 4" key="1">
    <citation type="submission" date="2018-05" db="EMBL/GenBank/DDBJ databases">
        <title>Genomic Encyclopedia of Type Strains, Phase IV (KMG-IV): sequencing the most valuable type-strain genomes for metagenomic binning, comparative biology and taxonomic classification.</title>
        <authorList>
            <person name="Goeker M."/>
        </authorList>
    </citation>
    <scope>NUCLEOTIDE SEQUENCE [LARGE SCALE GENOMIC DNA]</scope>
    <source>
        <strain evidence="3 4">JC118</strain>
    </source>
</reference>
<dbReference type="SUPFAM" id="SSF63520">
    <property type="entry name" value="PTS-regulatory domain, PRD"/>
    <property type="match status" value="2"/>
</dbReference>
<dbReference type="SUPFAM" id="SSF50151">
    <property type="entry name" value="SacY-like RNA-binding domain"/>
    <property type="match status" value="1"/>
</dbReference>
<organism evidence="3 4">
    <name type="scientific">Dielma fastidiosa</name>
    <dbReference type="NCBI Taxonomy" id="1034346"/>
    <lineage>
        <taxon>Bacteria</taxon>
        <taxon>Bacillati</taxon>
        <taxon>Bacillota</taxon>
        <taxon>Erysipelotrichia</taxon>
        <taxon>Erysipelotrichales</taxon>
        <taxon>Erysipelotrichaceae</taxon>
        <taxon>Dielma</taxon>
    </lineage>
</organism>
<dbReference type="AlphaFoldDB" id="A0A318KFL6"/>
<dbReference type="Gene3D" id="2.30.24.10">
    <property type="entry name" value="CAT RNA-binding domain"/>
    <property type="match status" value="1"/>
</dbReference>
<sequence length="278" mass="32565">MKVMKKINNNIALCVDDHHRELIAVGTGIGFKQCPYEIENLDTIQRTFYDVDPMYYNLLNEISVEVLEVAARIVDIARLKIESELSPNVVFTLADHINFAIERIKKNIHIQTPLYNDIQHLYETEFNLGETAVKMIQQSMKVKLPKGEACNIAMHFVNAETISSISRQMPNSDEVIEEIIEMIGAYFQIHIDRNSFNYSRFVSHLLYLLKRQDKADSISSENRTMFVYVKEQYPKTYECVLNIRDYLMNEMNWTLNDEELLYLMLHINRLCARADCHR</sequence>
<accession>A0A318KFL6</accession>
<name>A0A318KFL6_9FIRM</name>
<proteinExistence type="predicted"/>